<name>A0A9Q3HIQ1_9BASI</name>
<evidence type="ECO:0000256" key="6">
    <source>
        <dbReference type="ARBA" id="ARBA00022825"/>
    </source>
</evidence>
<evidence type="ECO:0000313" key="14">
    <source>
        <dbReference type="Proteomes" id="UP000765509"/>
    </source>
</evidence>
<dbReference type="InterPro" id="IPR010435">
    <property type="entry name" value="C5a/SBT2-like_Fn3"/>
</dbReference>
<dbReference type="SUPFAM" id="SSF52743">
    <property type="entry name" value="Subtilisin-like"/>
    <property type="match status" value="1"/>
</dbReference>
<evidence type="ECO:0000256" key="4">
    <source>
        <dbReference type="ARBA" id="ARBA00022729"/>
    </source>
</evidence>
<dbReference type="SUPFAM" id="SSF52025">
    <property type="entry name" value="PA domain"/>
    <property type="match status" value="1"/>
</dbReference>
<sequence>MFKSEYPISLWILSVLAIFSILFPTLNCDPSDDTSYPNEFILELSPEAAPTLADFEAQLTQLKIPYTIVWDYTTVAPDVFYGVSIRLDHAEDTQRVQNLSQVQSFSVIKHIQPIRPLAQGAVQKLPKKEQHPDFPPHVQANITDLHRLGIFGEGIKVAIVDSGVDCAHPALGGGFGKGYKIEFGLNLIDNKGGDPCSPCAKHGTHVTGIVGADDVGHGVFGVAPKATLGMYRVLDCDELSTTSDSVILAAVLHAYKEGADIISISIGSPAGWTRGSMLLDVIDKLVAKHSAIILIAAGNEGAEGLFFTNRPAAAQNAISVGSVDSDKEVSISLQTSTGRDIRYWTAVAFPQGNYQLYFTSNSTNSSSDACEPLPASTPDLSKFVVVIRRGTCYFALKAKHAAEKGANLVLFYMNSTEIIKLSTKESNISVATISNEDGVYLFQEAQKNEKFEISSRNSEYTYVPSPRGGYMSGFSAYGPTFDFLSPQPAISGVGRDIISTYPLQEGSYAAFSGTSMSTPQLSGIAALILSVKGRNFDGLSMRTRLATTARLLHTNLGKGPLESVVHQGGGLVNAFCAAFSNTSLSTSALALNDTVNFNGSQGFTVWNNGNMAVNYTLTHRPAVTLSTFSPQSKYHRPDDEPRELKSYAQVVIKPESFVLKPGGKQLVTTTFTEPTGLQPEDMNVYSGYISLETNAPCESHNLPYFGVHGSIKSPSIIDRGPEIDGRFNLPHFVFEDNNRTSELEKDGPLIWDFKKNNSTSLIFSVNWGTPFMMLDLMPANATFSNISDKPNDNWKTYYKGVKLLGMIPQWSQDYLGRLKLRSAPKIRWNGTLVVNEDQKPVRLENGTYRVLFRALRPTGDRKNDDDYEIWVKVAEDAAMKQFHPNHYIIV</sequence>
<dbReference type="PROSITE" id="PS00136">
    <property type="entry name" value="SUBTILASE_ASP"/>
    <property type="match status" value="1"/>
</dbReference>
<dbReference type="Gene3D" id="3.50.30.30">
    <property type="match status" value="1"/>
</dbReference>
<evidence type="ECO:0000259" key="12">
    <source>
        <dbReference type="Pfam" id="PF06280"/>
    </source>
</evidence>
<dbReference type="PROSITE" id="PS00137">
    <property type="entry name" value="SUBTILASE_HIS"/>
    <property type="match status" value="1"/>
</dbReference>
<keyword evidence="5 8" id="KW-0378">Hydrolase</keyword>
<organism evidence="13 14">
    <name type="scientific">Austropuccinia psidii MF-1</name>
    <dbReference type="NCBI Taxonomy" id="1389203"/>
    <lineage>
        <taxon>Eukaryota</taxon>
        <taxon>Fungi</taxon>
        <taxon>Dikarya</taxon>
        <taxon>Basidiomycota</taxon>
        <taxon>Pucciniomycotina</taxon>
        <taxon>Pucciniomycetes</taxon>
        <taxon>Pucciniales</taxon>
        <taxon>Sphaerophragmiaceae</taxon>
        <taxon>Austropuccinia</taxon>
    </lineage>
</organism>
<dbReference type="EMBL" id="AVOT02018636">
    <property type="protein sequence ID" value="MBW0505692.1"/>
    <property type="molecule type" value="Genomic_DNA"/>
</dbReference>
<dbReference type="InterPro" id="IPR000209">
    <property type="entry name" value="Peptidase_S8/S53_dom"/>
</dbReference>
<dbReference type="InterPro" id="IPR046450">
    <property type="entry name" value="PA_dom_sf"/>
</dbReference>
<evidence type="ECO:0000256" key="1">
    <source>
        <dbReference type="ARBA" id="ARBA00011073"/>
    </source>
</evidence>
<evidence type="ECO:0000256" key="7">
    <source>
        <dbReference type="PIRSR" id="PIRSR615500-1"/>
    </source>
</evidence>
<dbReference type="InterPro" id="IPR022398">
    <property type="entry name" value="Peptidase_S8_His-AS"/>
</dbReference>
<dbReference type="CDD" id="cd07489">
    <property type="entry name" value="Peptidases_S8_5"/>
    <property type="match status" value="1"/>
</dbReference>
<evidence type="ECO:0008006" key="15">
    <source>
        <dbReference type="Google" id="ProtNLM"/>
    </source>
</evidence>
<dbReference type="InterPro" id="IPR051048">
    <property type="entry name" value="Peptidase_S8/S53_subtilisin"/>
</dbReference>
<protein>
    <recommendedName>
        <fullName evidence="15">Peptidase S8/S53 domain-containing protein</fullName>
    </recommendedName>
</protein>
<dbReference type="GO" id="GO:0006508">
    <property type="term" value="P:proteolysis"/>
    <property type="evidence" value="ECO:0007669"/>
    <property type="project" value="UniProtKB-KW"/>
</dbReference>
<keyword evidence="2" id="KW-0964">Secreted</keyword>
<dbReference type="PANTHER" id="PTHR43399">
    <property type="entry name" value="SUBTILISIN-RELATED"/>
    <property type="match status" value="1"/>
</dbReference>
<dbReference type="Pfam" id="PF00082">
    <property type="entry name" value="Peptidase_S8"/>
    <property type="match status" value="1"/>
</dbReference>
<gene>
    <name evidence="13" type="ORF">O181_045407</name>
</gene>
<evidence type="ECO:0000259" key="10">
    <source>
        <dbReference type="Pfam" id="PF00082"/>
    </source>
</evidence>
<dbReference type="InterPro" id="IPR034187">
    <property type="entry name" value="Peptidases_S8_5"/>
</dbReference>
<comment type="caution">
    <text evidence="13">The sequence shown here is derived from an EMBL/GenBank/DDBJ whole genome shotgun (WGS) entry which is preliminary data.</text>
</comment>
<keyword evidence="3 8" id="KW-0645">Protease</keyword>
<dbReference type="PROSITE" id="PS51892">
    <property type="entry name" value="SUBTILASE"/>
    <property type="match status" value="1"/>
</dbReference>
<feature type="domain" description="C5a peptidase/Subtilisin-like protease SBT2-like Fn3-like" evidence="12">
    <location>
        <begin position="590"/>
        <end position="704"/>
    </location>
</feature>
<evidence type="ECO:0000256" key="8">
    <source>
        <dbReference type="PROSITE-ProRule" id="PRU01240"/>
    </source>
</evidence>
<dbReference type="GO" id="GO:0016020">
    <property type="term" value="C:membrane"/>
    <property type="evidence" value="ECO:0007669"/>
    <property type="project" value="InterPro"/>
</dbReference>
<proteinExistence type="inferred from homology"/>
<dbReference type="InterPro" id="IPR003137">
    <property type="entry name" value="PA_domain"/>
</dbReference>
<evidence type="ECO:0000256" key="5">
    <source>
        <dbReference type="ARBA" id="ARBA00022801"/>
    </source>
</evidence>
<evidence type="ECO:0000313" key="13">
    <source>
        <dbReference type="EMBL" id="MBW0505692.1"/>
    </source>
</evidence>
<dbReference type="GO" id="GO:0004252">
    <property type="term" value="F:serine-type endopeptidase activity"/>
    <property type="evidence" value="ECO:0007669"/>
    <property type="project" value="UniProtKB-UniRule"/>
</dbReference>
<feature type="chain" id="PRO_5040161203" description="Peptidase S8/S53 domain-containing protein" evidence="9">
    <location>
        <begin position="29"/>
        <end position="890"/>
    </location>
</feature>
<accession>A0A9Q3HIQ1</accession>
<evidence type="ECO:0000256" key="9">
    <source>
        <dbReference type="SAM" id="SignalP"/>
    </source>
</evidence>
<dbReference type="PRINTS" id="PR00723">
    <property type="entry name" value="SUBTILISIN"/>
</dbReference>
<dbReference type="InterPro" id="IPR015500">
    <property type="entry name" value="Peptidase_S8_subtilisin-rel"/>
</dbReference>
<dbReference type="Gene3D" id="3.40.50.200">
    <property type="entry name" value="Peptidase S8/S53 domain"/>
    <property type="match status" value="1"/>
</dbReference>
<feature type="active site" description="Charge relay system" evidence="7 8">
    <location>
        <position position="202"/>
    </location>
</feature>
<feature type="domain" description="PA" evidence="11">
    <location>
        <begin position="366"/>
        <end position="439"/>
    </location>
</feature>
<feature type="active site" description="Charge relay system" evidence="7 8">
    <location>
        <position position="515"/>
    </location>
</feature>
<keyword evidence="6 8" id="KW-0720">Serine protease</keyword>
<evidence type="ECO:0000259" key="11">
    <source>
        <dbReference type="Pfam" id="PF02225"/>
    </source>
</evidence>
<evidence type="ECO:0000256" key="2">
    <source>
        <dbReference type="ARBA" id="ARBA00022525"/>
    </source>
</evidence>
<feature type="domain" description="Peptidase S8/S53" evidence="10">
    <location>
        <begin position="152"/>
        <end position="555"/>
    </location>
</feature>
<reference evidence="13" key="1">
    <citation type="submission" date="2021-03" db="EMBL/GenBank/DDBJ databases">
        <title>Draft genome sequence of rust myrtle Austropuccinia psidii MF-1, a brazilian biotype.</title>
        <authorList>
            <person name="Quecine M.C."/>
            <person name="Pachon D.M.R."/>
            <person name="Bonatelli M.L."/>
            <person name="Correr F.H."/>
            <person name="Franceschini L.M."/>
            <person name="Leite T.F."/>
            <person name="Margarido G.R.A."/>
            <person name="Almeida C.A."/>
            <person name="Ferrarezi J.A."/>
            <person name="Labate C.A."/>
        </authorList>
    </citation>
    <scope>NUCLEOTIDE SEQUENCE</scope>
    <source>
        <strain evidence="13">MF-1</strain>
    </source>
</reference>
<keyword evidence="4 9" id="KW-0732">Signal</keyword>
<dbReference type="Pfam" id="PF02225">
    <property type="entry name" value="PA"/>
    <property type="match status" value="1"/>
</dbReference>
<dbReference type="AlphaFoldDB" id="A0A9Q3HIQ1"/>
<dbReference type="InterPro" id="IPR023827">
    <property type="entry name" value="Peptidase_S8_Asp-AS"/>
</dbReference>
<comment type="similarity">
    <text evidence="1 8">Belongs to the peptidase S8 family.</text>
</comment>
<feature type="signal peptide" evidence="9">
    <location>
        <begin position="1"/>
        <end position="28"/>
    </location>
</feature>
<feature type="active site" description="Charge relay system" evidence="7 8">
    <location>
        <position position="161"/>
    </location>
</feature>
<evidence type="ECO:0000256" key="3">
    <source>
        <dbReference type="ARBA" id="ARBA00022670"/>
    </source>
</evidence>
<dbReference type="InterPro" id="IPR036852">
    <property type="entry name" value="Peptidase_S8/S53_dom_sf"/>
</dbReference>
<dbReference type="Pfam" id="PF06280">
    <property type="entry name" value="fn3_5"/>
    <property type="match status" value="1"/>
</dbReference>
<dbReference type="OrthoDB" id="206201at2759"/>
<dbReference type="PANTHER" id="PTHR43399:SF4">
    <property type="entry name" value="CELL WALL-ASSOCIATED PROTEASE"/>
    <property type="match status" value="1"/>
</dbReference>
<keyword evidence="14" id="KW-1185">Reference proteome</keyword>
<dbReference type="Proteomes" id="UP000765509">
    <property type="component" value="Unassembled WGS sequence"/>
</dbReference>